<organism evidence="1 2">
    <name type="scientific">Nitrosospira multiformis</name>
    <dbReference type="NCBI Taxonomy" id="1231"/>
    <lineage>
        <taxon>Bacteria</taxon>
        <taxon>Pseudomonadati</taxon>
        <taxon>Pseudomonadota</taxon>
        <taxon>Betaproteobacteria</taxon>
        <taxon>Nitrosomonadales</taxon>
        <taxon>Nitrosomonadaceae</taxon>
        <taxon>Nitrosospira</taxon>
    </lineage>
</organism>
<name>A0A1H9YF72_9PROT</name>
<evidence type="ECO:0000313" key="1">
    <source>
        <dbReference type="EMBL" id="SES67205.1"/>
    </source>
</evidence>
<sequence>MKATPKAILSSFESLKQRLAECNLLRDWNGSVIERSERGRQRITWATTGTRPELSDISTSNIKEYLLFLEGRHFQFMLTDGSLIQMSYDVQTTRNEIKTSRLVWYPCPVVFSPEELEFATINELVLTSPVETLSMQAPLRFDYSPEQEAENHSCTHLHLGTENFRMPVQRALEPSRFMRLIIRTAYPKIWSEFAHFREAEDWGSADRLTDDDKLFGSLSWHLPIAL</sequence>
<reference evidence="1 2" key="1">
    <citation type="submission" date="2016-10" db="EMBL/GenBank/DDBJ databases">
        <authorList>
            <person name="de Groot N.N."/>
        </authorList>
    </citation>
    <scope>NUCLEOTIDE SEQUENCE [LARGE SCALE GENOMIC DNA]</scope>
    <source>
        <strain evidence="1 2">Nl7</strain>
    </source>
</reference>
<evidence type="ECO:0000313" key="2">
    <source>
        <dbReference type="Proteomes" id="UP000183339"/>
    </source>
</evidence>
<protein>
    <recommendedName>
        <fullName evidence="3">DUF2290 domain-containing protein</fullName>
    </recommendedName>
</protein>
<dbReference type="InterPro" id="IPR018742">
    <property type="entry name" value="DUF2290"/>
</dbReference>
<dbReference type="RefSeq" id="WP_074703794.1">
    <property type="nucleotide sequence ID" value="NZ_FOHI01000001.1"/>
</dbReference>
<dbReference type="Pfam" id="PF10053">
    <property type="entry name" value="DUF2290"/>
    <property type="match status" value="1"/>
</dbReference>
<dbReference type="EMBL" id="FOHI01000001">
    <property type="protein sequence ID" value="SES67205.1"/>
    <property type="molecule type" value="Genomic_DNA"/>
</dbReference>
<dbReference type="AlphaFoldDB" id="A0A1H9YF72"/>
<evidence type="ECO:0008006" key="3">
    <source>
        <dbReference type="Google" id="ProtNLM"/>
    </source>
</evidence>
<gene>
    <name evidence="1" type="ORF">SAMN05216412_101180</name>
</gene>
<dbReference type="Proteomes" id="UP000183339">
    <property type="component" value="Unassembled WGS sequence"/>
</dbReference>
<proteinExistence type="predicted"/>
<accession>A0A1H9YF72</accession>